<name>A0A8D9A2G1_9HEMI</name>
<sequence>MIMWPNAALVWVIFTEIKKPISPASFPHEINTLSTPQIVLENENESRNFWQVARKVYFFFCIGGKKKNPKVIDACHVMESKEGGKVDYRRKVFHVKFVSQEIAL</sequence>
<organism evidence="1">
    <name type="scientific">Cacopsylla melanoneura</name>
    <dbReference type="NCBI Taxonomy" id="428564"/>
    <lineage>
        <taxon>Eukaryota</taxon>
        <taxon>Metazoa</taxon>
        <taxon>Ecdysozoa</taxon>
        <taxon>Arthropoda</taxon>
        <taxon>Hexapoda</taxon>
        <taxon>Insecta</taxon>
        <taxon>Pterygota</taxon>
        <taxon>Neoptera</taxon>
        <taxon>Paraneoptera</taxon>
        <taxon>Hemiptera</taxon>
        <taxon>Sternorrhyncha</taxon>
        <taxon>Psylloidea</taxon>
        <taxon>Psyllidae</taxon>
        <taxon>Psyllinae</taxon>
        <taxon>Cacopsylla</taxon>
    </lineage>
</organism>
<accession>A0A8D9A2G1</accession>
<protein>
    <submittedName>
        <fullName evidence="1">Uncharacterized protein</fullName>
    </submittedName>
</protein>
<evidence type="ECO:0000313" key="1">
    <source>
        <dbReference type="EMBL" id="CAG6757772.1"/>
    </source>
</evidence>
<dbReference type="EMBL" id="HBUF01547856">
    <property type="protein sequence ID" value="CAG6757770.1"/>
    <property type="molecule type" value="Transcribed_RNA"/>
</dbReference>
<proteinExistence type="predicted"/>
<dbReference type="EMBL" id="HBUF01547857">
    <property type="protein sequence ID" value="CAG6757772.1"/>
    <property type="molecule type" value="Transcribed_RNA"/>
</dbReference>
<dbReference type="AlphaFoldDB" id="A0A8D9A2G1"/>
<reference evidence="1" key="1">
    <citation type="submission" date="2021-05" db="EMBL/GenBank/DDBJ databases">
        <authorList>
            <person name="Alioto T."/>
            <person name="Alioto T."/>
            <person name="Gomez Garrido J."/>
        </authorList>
    </citation>
    <scope>NUCLEOTIDE SEQUENCE</scope>
</reference>